<dbReference type="InterPro" id="IPR045051">
    <property type="entry name" value="SBT"/>
</dbReference>
<comment type="similarity">
    <text evidence="1">Belongs to the peptidase S8 family.</text>
</comment>
<keyword evidence="2" id="KW-0732">Signal</keyword>
<dbReference type="InterPro" id="IPR010259">
    <property type="entry name" value="S8pro/Inhibitor_I9"/>
</dbReference>
<evidence type="ECO:0000259" key="3">
    <source>
        <dbReference type="Pfam" id="PF05922"/>
    </source>
</evidence>
<organism evidence="4 5">
    <name type="scientific">Papaver nudicaule</name>
    <name type="common">Iceland poppy</name>
    <dbReference type="NCBI Taxonomy" id="74823"/>
    <lineage>
        <taxon>Eukaryota</taxon>
        <taxon>Viridiplantae</taxon>
        <taxon>Streptophyta</taxon>
        <taxon>Embryophyta</taxon>
        <taxon>Tracheophyta</taxon>
        <taxon>Spermatophyta</taxon>
        <taxon>Magnoliopsida</taxon>
        <taxon>Ranunculales</taxon>
        <taxon>Papaveraceae</taxon>
        <taxon>Papaveroideae</taxon>
        <taxon>Papaver</taxon>
    </lineage>
</organism>
<feature type="domain" description="Inhibitor I9" evidence="3">
    <location>
        <begin position="9"/>
        <end position="57"/>
    </location>
</feature>
<keyword evidence="5" id="KW-1185">Reference proteome</keyword>
<feature type="non-terminal residue" evidence="4">
    <location>
        <position position="114"/>
    </location>
</feature>
<gene>
    <name evidence="4" type="ORF">MKW94_003546</name>
</gene>
<accession>A0AA41UUP2</accession>
<evidence type="ECO:0000313" key="5">
    <source>
        <dbReference type="Proteomes" id="UP001177140"/>
    </source>
</evidence>
<protein>
    <recommendedName>
        <fullName evidence="3">Inhibitor I9 domain-containing protein</fullName>
    </recommendedName>
</protein>
<dbReference type="PANTHER" id="PTHR10795">
    <property type="entry name" value="PROPROTEIN CONVERTASE SUBTILISIN/KEXIN"/>
    <property type="match status" value="1"/>
</dbReference>
<reference evidence="4" key="1">
    <citation type="submission" date="2022-03" db="EMBL/GenBank/DDBJ databases">
        <title>A functionally conserved STORR gene fusion in Papaver species that diverged 16.8 million years ago.</title>
        <authorList>
            <person name="Catania T."/>
        </authorList>
    </citation>
    <scope>NUCLEOTIDE SEQUENCE</scope>
    <source>
        <strain evidence="4">S-191538</strain>
    </source>
</reference>
<comment type="caution">
    <text evidence="4">The sequence shown here is derived from an EMBL/GenBank/DDBJ whole genome shotgun (WGS) entry which is preliminary data.</text>
</comment>
<proteinExistence type="inferred from homology"/>
<dbReference type="AlphaFoldDB" id="A0AA41UUP2"/>
<dbReference type="InterPro" id="IPR037045">
    <property type="entry name" value="S8pro/Inhibitor_I9_sf"/>
</dbReference>
<name>A0AA41UUP2_PAPNU</name>
<evidence type="ECO:0000256" key="1">
    <source>
        <dbReference type="ARBA" id="ARBA00011073"/>
    </source>
</evidence>
<evidence type="ECO:0000313" key="4">
    <source>
        <dbReference type="EMBL" id="MCL7023240.1"/>
    </source>
</evidence>
<evidence type="ECO:0000256" key="2">
    <source>
        <dbReference type="ARBA" id="ARBA00022729"/>
    </source>
</evidence>
<dbReference type="Pfam" id="PF05922">
    <property type="entry name" value="Inhibitor_I9"/>
    <property type="match status" value="1"/>
</dbReference>
<dbReference type="Gene3D" id="3.30.70.80">
    <property type="entry name" value="Peptidase S8 propeptide/proteinase inhibitor I9"/>
    <property type="match status" value="1"/>
</dbReference>
<dbReference type="Proteomes" id="UP001177140">
    <property type="component" value="Unassembled WGS sequence"/>
</dbReference>
<sequence>MGELPTEAEYTPSSHHESILQEIVDGSSVQDTLVYSYKRSFNGFSARLTESEVQKLSGLTKNAKRIPSAESDIKVGVFDTGIWPESASFSRDGFGPPPKKWKGVCDGGHNFTCN</sequence>
<dbReference type="EMBL" id="JAJJMA010020191">
    <property type="protein sequence ID" value="MCL7023240.1"/>
    <property type="molecule type" value="Genomic_DNA"/>
</dbReference>